<dbReference type="InterPro" id="IPR011037">
    <property type="entry name" value="Pyrv_Knase-like_insert_dom_sf"/>
</dbReference>
<dbReference type="Proteomes" id="UP001449795">
    <property type="component" value="Chromosome"/>
</dbReference>
<dbReference type="Pfam" id="PF03476">
    <property type="entry name" value="MOSC_N"/>
    <property type="match status" value="1"/>
</dbReference>
<dbReference type="PROSITE" id="PS51340">
    <property type="entry name" value="MOSC"/>
    <property type="match status" value="1"/>
</dbReference>
<dbReference type="EMBL" id="CP152276">
    <property type="protein sequence ID" value="XAE44674.1"/>
    <property type="molecule type" value="Genomic_DNA"/>
</dbReference>
<dbReference type="Pfam" id="PF03473">
    <property type="entry name" value="MOSC"/>
    <property type="match status" value="1"/>
</dbReference>
<proteinExistence type="predicted"/>
<evidence type="ECO:0000313" key="2">
    <source>
        <dbReference type="EMBL" id="XAE44674.1"/>
    </source>
</evidence>
<dbReference type="PANTHER" id="PTHR14237:SF19">
    <property type="entry name" value="MITOCHONDRIAL AMIDOXIME REDUCING COMPONENT 1"/>
    <property type="match status" value="1"/>
</dbReference>
<dbReference type="InterPro" id="IPR005302">
    <property type="entry name" value="MoCF_Sase_C"/>
</dbReference>
<name>A0ABZ3DA64_9PROT</name>
<dbReference type="RefSeq" id="WP_342629897.1">
    <property type="nucleotide sequence ID" value="NZ_CP152276.1"/>
</dbReference>
<feature type="domain" description="MOSC" evidence="1">
    <location>
        <begin position="133"/>
        <end position="283"/>
    </location>
</feature>
<sequence>MTGAGTDAGLSVASLHVYPVKSLGGIAVADGWLGPCGLQDDRRWVVTDPDGTFLTQRQIPSMALVSVAWSPRPAPDGAGGLVLSRPGRGALAVPVPPAGAARHPVRVWRDTVPAVDAGQAAAGWLTAVLGRPCRLAYLHDVAARPADPDHAPPGSVVGFADGFAVLVTTTESLAALNRDLPPPVPPLPMNRFRPNIVLTGAPAWAEDEWRLLAVGQARILIVKPCSRCVMTTIDQHSADIPHPQEPLRTLARTRRAKGGVMFGQNAVVVRPGRIAAGDPVTVLEQGPSNLLPA</sequence>
<dbReference type="SUPFAM" id="SSF50800">
    <property type="entry name" value="PK beta-barrel domain-like"/>
    <property type="match status" value="1"/>
</dbReference>
<organism evidence="2 3">
    <name type="scientific">Nguyenibacter vanlangensis</name>
    <dbReference type="NCBI Taxonomy" id="1216886"/>
    <lineage>
        <taxon>Bacteria</taxon>
        <taxon>Pseudomonadati</taxon>
        <taxon>Pseudomonadota</taxon>
        <taxon>Alphaproteobacteria</taxon>
        <taxon>Acetobacterales</taxon>
        <taxon>Acetobacteraceae</taxon>
        <taxon>Nguyenibacter</taxon>
    </lineage>
</organism>
<dbReference type="InterPro" id="IPR005303">
    <property type="entry name" value="MOCOS_middle"/>
</dbReference>
<protein>
    <submittedName>
        <fullName evidence="2">MOSC N-terminal beta barrel domain-containing protein</fullName>
    </submittedName>
</protein>
<dbReference type="Gene3D" id="2.40.33.20">
    <property type="entry name" value="PK beta-barrel domain-like"/>
    <property type="match status" value="1"/>
</dbReference>
<keyword evidence="3" id="KW-1185">Reference proteome</keyword>
<accession>A0ABZ3DA64</accession>
<gene>
    <name evidence="2" type="ORF">AAC691_09760</name>
</gene>
<dbReference type="PANTHER" id="PTHR14237">
    <property type="entry name" value="MOLYBDOPTERIN COFACTOR SULFURASE MOSC"/>
    <property type="match status" value="1"/>
</dbReference>
<evidence type="ECO:0000313" key="3">
    <source>
        <dbReference type="Proteomes" id="UP001449795"/>
    </source>
</evidence>
<evidence type="ECO:0000259" key="1">
    <source>
        <dbReference type="PROSITE" id="PS51340"/>
    </source>
</evidence>
<dbReference type="SUPFAM" id="SSF141673">
    <property type="entry name" value="MOSC N-terminal domain-like"/>
    <property type="match status" value="1"/>
</dbReference>
<reference evidence="2 3" key="1">
    <citation type="submission" date="2024-04" db="EMBL/GenBank/DDBJ databases">
        <title>Complete genome sequence of Nguyenibacter vanlangesis HBCM-1154, a strain capable of nitrogen fixation, IAA production, and phosphorus solubilization isolated from sugarcane soil.</title>
        <authorList>
            <person name="MY HANH P."/>
        </authorList>
    </citation>
    <scope>NUCLEOTIDE SEQUENCE [LARGE SCALE GENOMIC DNA]</scope>
    <source>
        <strain evidence="2 3">HBCM 1154</strain>
    </source>
</reference>